<keyword evidence="4" id="KW-1185">Reference proteome</keyword>
<dbReference type="InterPro" id="IPR054465">
    <property type="entry name" value="Integrase_p58-like_C"/>
</dbReference>
<protein>
    <recommendedName>
        <fullName evidence="2">Integrase p58-like C-terminal domain-containing protein</fullName>
    </recommendedName>
</protein>
<evidence type="ECO:0000313" key="4">
    <source>
        <dbReference type="Proteomes" id="UP001066276"/>
    </source>
</evidence>
<dbReference type="AlphaFoldDB" id="A0AAV7PI99"/>
<dbReference type="InterPro" id="IPR053134">
    <property type="entry name" value="RNA-dir_DNA_polymerase"/>
</dbReference>
<dbReference type="Pfam" id="PF22938">
    <property type="entry name" value="Integrase_p58_C"/>
    <property type="match status" value="1"/>
</dbReference>
<reference evidence="3" key="1">
    <citation type="journal article" date="2022" name="bioRxiv">
        <title>Sequencing and chromosome-scale assembly of the giantPleurodeles waltlgenome.</title>
        <authorList>
            <person name="Brown T."/>
            <person name="Elewa A."/>
            <person name="Iarovenko S."/>
            <person name="Subramanian E."/>
            <person name="Araus A.J."/>
            <person name="Petzold A."/>
            <person name="Susuki M."/>
            <person name="Suzuki K.-i.T."/>
            <person name="Hayashi T."/>
            <person name="Toyoda A."/>
            <person name="Oliveira C."/>
            <person name="Osipova E."/>
            <person name="Leigh N.D."/>
            <person name="Simon A."/>
            <person name="Yun M.H."/>
        </authorList>
    </citation>
    <scope>NUCLEOTIDE SEQUENCE</scope>
    <source>
        <strain evidence="3">20211129_DDA</strain>
        <tissue evidence="3">Liver</tissue>
    </source>
</reference>
<dbReference type="SUPFAM" id="SSF56672">
    <property type="entry name" value="DNA/RNA polymerases"/>
    <property type="match status" value="1"/>
</dbReference>
<evidence type="ECO:0000256" key="1">
    <source>
        <dbReference type="SAM" id="MobiDB-lite"/>
    </source>
</evidence>
<feature type="domain" description="Integrase p58-like C-terminal" evidence="2">
    <location>
        <begin position="109"/>
        <end position="143"/>
    </location>
</feature>
<feature type="compositionally biased region" description="Basic and acidic residues" evidence="1">
    <location>
        <begin position="163"/>
        <end position="172"/>
    </location>
</feature>
<dbReference type="PANTHER" id="PTHR24559:SF454">
    <property type="entry name" value="RIBONUCLEASE H"/>
    <property type="match status" value="1"/>
</dbReference>
<dbReference type="InterPro" id="IPR043502">
    <property type="entry name" value="DNA/RNA_pol_sf"/>
</dbReference>
<gene>
    <name evidence="3" type="ORF">NDU88_004696</name>
</gene>
<evidence type="ECO:0000259" key="2">
    <source>
        <dbReference type="Pfam" id="PF22938"/>
    </source>
</evidence>
<accession>A0AAV7PI99</accession>
<proteinExistence type="predicted"/>
<name>A0AAV7PI99_PLEWA</name>
<organism evidence="3 4">
    <name type="scientific">Pleurodeles waltl</name>
    <name type="common">Iberian ribbed newt</name>
    <dbReference type="NCBI Taxonomy" id="8319"/>
    <lineage>
        <taxon>Eukaryota</taxon>
        <taxon>Metazoa</taxon>
        <taxon>Chordata</taxon>
        <taxon>Craniata</taxon>
        <taxon>Vertebrata</taxon>
        <taxon>Euteleostomi</taxon>
        <taxon>Amphibia</taxon>
        <taxon>Batrachia</taxon>
        <taxon>Caudata</taxon>
        <taxon>Salamandroidea</taxon>
        <taxon>Salamandridae</taxon>
        <taxon>Pleurodelinae</taxon>
        <taxon>Pleurodeles</taxon>
    </lineage>
</organism>
<feature type="region of interest" description="Disordered" evidence="1">
    <location>
        <begin position="163"/>
        <end position="182"/>
    </location>
</feature>
<dbReference type="Gene3D" id="3.10.10.10">
    <property type="entry name" value="HIV Type 1 Reverse Transcriptase, subunit A, domain 1"/>
    <property type="match status" value="1"/>
</dbReference>
<comment type="caution">
    <text evidence="3">The sequence shown here is derived from an EMBL/GenBank/DDBJ whole genome shotgun (WGS) entry which is preliminary data.</text>
</comment>
<sequence length="233" mass="26921">MLTRSSRTKEDKKRHGGLTYVFLRSVSRTYPGSRAWRQWLSVQGRLEILGLRSRMTEYMKKASKNLEVSQQLQKLWYDQKAAMVEFHPGQKLRVLEPVAPWALQERWSGPYPVLEKKSEVTNLVDLGTSRTPKRVIHVNLLKPFHDRADVNMIMVIDEDQEAESEHLPDRLSTDLVPKPHTKDGKKEMRFYVDYRGLNSVTKTDAHPIPRADELIDKLGAAKYLSTFDFTAGN</sequence>
<dbReference type="Proteomes" id="UP001066276">
    <property type="component" value="Chromosome 7"/>
</dbReference>
<dbReference type="EMBL" id="JANPWB010000011">
    <property type="protein sequence ID" value="KAJ1126288.1"/>
    <property type="molecule type" value="Genomic_DNA"/>
</dbReference>
<dbReference type="PANTHER" id="PTHR24559">
    <property type="entry name" value="TRANSPOSON TY3-I GAG-POL POLYPROTEIN"/>
    <property type="match status" value="1"/>
</dbReference>
<dbReference type="Gene3D" id="3.30.70.270">
    <property type="match status" value="1"/>
</dbReference>
<dbReference type="InterPro" id="IPR043128">
    <property type="entry name" value="Rev_trsase/Diguanyl_cyclase"/>
</dbReference>
<evidence type="ECO:0000313" key="3">
    <source>
        <dbReference type="EMBL" id="KAJ1126288.1"/>
    </source>
</evidence>